<keyword evidence="1" id="KW-0472">Membrane</keyword>
<dbReference type="AlphaFoldDB" id="A0A917S559"/>
<gene>
    <name evidence="2" type="ORF">GCM10011575_15330</name>
</gene>
<protein>
    <recommendedName>
        <fullName evidence="4">SdpI/YhfL protein family protein</fullName>
    </recommendedName>
</protein>
<organism evidence="2 3">
    <name type="scientific">Microlunatus endophyticus</name>
    <dbReference type="NCBI Taxonomy" id="1716077"/>
    <lineage>
        <taxon>Bacteria</taxon>
        <taxon>Bacillati</taxon>
        <taxon>Actinomycetota</taxon>
        <taxon>Actinomycetes</taxon>
        <taxon>Propionibacteriales</taxon>
        <taxon>Propionibacteriaceae</taxon>
        <taxon>Microlunatus</taxon>
    </lineage>
</organism>
<dbReference type="RefSeq" id="WP_188894606.1">
    <property type="nucleotide sequence ID" value="NZ_BMMZ01000003.1"/>
</dbReference>
<feature type="transmembrane region" description="Helical" evidence="1">
    <location>
        <begin position="70"/>
        <end position="88"/>
    </location>
</feature>
<accession>A0A917S559</accession>
<dbReference type="EMBL" id="BMMZ01000003">
    <property type="protein sequence ID" value="GGL57902.1"/>
    <property type="molecule type" value="Genomic_DNA"/>
</dbReference>
<sequence length="123" mass="12631">MSLATAGPGPGSAILVAAFLTVALAGMAYVSRMLGNGTLGPNPLVGFRFRPLLRSEEAWQRGHQAAVRPLVTAASVGFLSLVGSVIGSRHVLPYLIFVGIALAVMIVGVILAAVLAVRAAKRV</sequence>
<proteinExistence type="predicted"/>
<name>A0A917S559_9ACTN</name>
<keyword evidence="1" id="KW-0812">Transmembrane</keyword>
<evidence type="ECO:0008006" key="4">
    <source>
        <dbReference type="Google" id="ProtNLM"/>
    </source>
</evidence>
<keyword evidence="3" id="KW-1185">Reference proteome</keyword>
<keyword evidence="1" id="KW-1133">Transmembrane helix</keyword>
<dbReference type="Proteomes" id="UP000613840">
    <property type="component" value="Unassembled WGS sequence"/>
</dbReference>
<evidence type="ECO:0000256" key="1">
    <source>
        <dbReference type="SAM" id="Phobius"/>
    </source>
</evidence>
<dbReference type="Pfam" id="PF13630">
    <property type="entry name" value="SdpI"/>
    <property type="match status" value="1"/>
</dbReference>
<feature type="transmembrane region" description="Helical" evidence="1">
    <location>
        <begin position="12"/>
        <end position="30"/>
    </location>
</feature>
<feature type="transmembrane region" description="Helical" evidence="1">
    <location>
        <begin position="94"/>
        <end position="117"/>
    </location>
</feature>
<reference evidence="2" key="2">
    <citation type="submission" date="2020-09" db="EMBL/GenBank/DDBJ databases">
        <authorList>
            <person name="Sun Q."/>
            <person name="Zhou Y."/>
        </authorList>
    </citation>
    <scope>NUCLEOTIDE SEQUENCE</scope>
    <source>
        <strain evidence="2">CGMCC 4.7306</strain>
    </source>
</reference>
<comment type="caution">
    <text evidence="2">The sequence shown here is derived from an EMBL/GenBank/DDBJ whole genome shotgun (WGS) entry which is preliminary data.</text>
</comment>
<evidence type="ECO:0000313" key="3">
    <source>
        <dbReference type="Proteomes" id="UP000613840"/>
    </source>
</evidence>
<reference evidence="2" key="1">
    <citation type="journal article" date="2014" name="Int. J. Syst. Evol. Microbiol.">
        <title>Complete genome sequence of Corynebacterium casei LMG S-19264T (=DSM 44701T), isolated from a smear-ripened cheese.</title>
        <authorList>
            <consortium name="US DOE Joint Genome Institute (JGI-PGF)"/>
            <person name="Walter F."/>
            <person name="Albersmeier A."/>
            <person name="Kalinowski J."/>
            <person name="Ruckert C."/>
        </authorList>
    </citation>
    <scope>NUCLEOTIDE SEQUENCE</scope>
    <source>
        <strain evidence="2">CGMCC 4.7306</strain>
    </source>
</reference>
<evidence type="ECO:0000313" key="2">
    <source>
        <dbReference type="EMBL" id="GGL57902.1"/>
    </source>
</evidence>
<dbReference type="InterPro" id="IPR025962">
    <property type="entry name" value="SdpI/YhfL"/>
</dbReference>